<keyword evidence="2" id="KW-0805">Transcription regulation</keyword>
<dbReference type="SUPFAM" id="SSF82679">
    <property type="entry name" value="N-utilization substance G protein NusG, N-terminal domain"/>
    <property type="match status" value="1"/>
</dbReference>
<keyword evidence="6" id="KW-1185">Reference proteome</keyword>
<dbReference type="Gene3D" id="3.30.70.940">
    <property type="entry name" value="NusG, N-terminal domain"/>
    <property type="match status" value="1"/>
</dbReference>
<dbReference type="SUPFAM" id="SSF50104">
    <property type="entry name" value="Translation proteins SH3-like domain"/>
    <property type="match status" value="1"/>
</dbReference>
<name>A0A1V9FCD2_9BACT</name>
<dbReference type="InterPro" id="IPR006645">
    <property type="entry name" value="NGN-like_dom"/>
</dbReference>
<feature type="domain" description="NusG-like N-terminal" evidence="4">
    <location>
        <begin position="4"/>
        <end position="101"/>
    </location>
</feature>
<dbReference type="SMART" id="SM00738">
    <property type="entry name" value="NGN"/>
    <property type="match status" value="1"/>
</dbReference>
<dbReference type="EMBL" id="LVXG01000002">
    <property type="protein sequence ID" value="OQP56029.1"/>
    <property type="molecule type" value="Genomic_DNA"/>
</dbReference>
<dbReference type="InterPro" id="IPR043425">
    <property type="entry name" value="NusG-like"/>
</dbReference>
<dbReference type="CDD" id="cd09895">
    <property type="entry name" value="NGN_SP_UpxY"/>
    <property type="match status" value="1"/>
</dbReference>
<dbReference type="PANTHER" id="PTHR30265">
    <property type="entry name" value="RHO-INTERACTING TRANSCRIPTION TERMINATION FACTOR NUSG"/>
    <property type="match status" value="1"/>
</dbReference>
<dbReference type="InterPro" id="IPR008991">
    <property type="entry name" value="Translation_prot_SH3-like_sf"/>
</dbReference>
<evidence type="ECO:0000256" key="2">
    <source>
        <dbReference type="ARBA" id="ARBA00023015"/>
    </source>
</evidence>
<dbReference type="Proteomes" id="UP000192610">
    <property type="component" value="Unassembled WGS sequence"/>
</dbReference>
<dbReference type="GO" id="GO:0006354">
    <property type="term" value="P:DNA-templated transcription elongation"/>
    <property type="evidence" value="ECO:0007669"/>
    <property type="project" value="InterPro"/>
</dbReference>
<comment type="caution">
    <text evidence="5">The sequence shown here is derived from an EMBL/GenBank/DDBJ whole genome shotgun (WGS) entry which is preliminary data.</text>
</comment>
<accession>A0A1V9FCD2</accession>
<dbReference type="NCBIfam" id="NF033644">
    <property type="entry name" value="antiterm_UpxY"/>
    <property type="match status" value="1"/>
</dbReference>
<reference evidence="6" key="1">
    <citation type="submission" date="2016-04" db="EMBL/GenBank/DDBJ databases">
        <authorList>
            <person name="Chen L."/>
            <person name="Zhuang W."/>
            <person name="Wang G."/>
        </authorList>
    </citation>
    <scope>NUCLEOTIDE SEQUENCE [LARGE SCALE GENOMIC DNA]</scope>
    <source>
        <strain evidence="6">17621</strain>
    </source>
</reference>
<evidence type="ECO:0000256" key="1">
    <source>
        <dbReference type="ARBA" id="ARBA00022814"/>
    </source>
</evidence>
<evidence type="ECO:0000313" key="6">
    <source>
        <dbReference type="Proteomes" id="UP000192610"/>
    </source>
</evidence>
<proteinExistence type="predicted"/>
<dbReference type="InterPro" id="IPR036735">
    <property type="entry name" value="NGN_dom_sf"/>
</dbReference>
<gene>
    <name evidence="5" type="ORF">A4H97_20830</name>
</gene>
<keyword evidence="1" id="KW-0889">Transcription antitermination</keyword>
<organism evidence="5 6">
    <name type="scientific">Niastella yeongjuensis</name>
    <dbReference type="NCBI Taxonomy" id="354355"/>
    <lineage>
        <taxon>Bacteria</taxon>
        <taxon>Pseudomonadati</taxon>
        <taxon>Bacteroidota</taxon>
        <taxon>Chitinophagia</taxon>
        <taxon>Chitinophagales</taxon>
        <taxon>Chitinophagaceae</taxon>
        <taxon>Niastella</taxon>
    </lineage>
</organism>
<evidence type="ECO:0000256" key="3">
    <source>
        <dbReference type="ARBA" id="ARBA00023163"/>
    </source>
</evidence>
<evidence type="ECO:0000259" key="4">
    <source>
        <dbReference type="SMART" id="SM00738"/>
    </source>
</evidence>
<keyword evidence="3" id="KW-0804">Transcription</keyword>
<dbReference type="AlphaFoldDB" id="A0A1V9FCD2"/>
<dbReference type="PANTHER" id="PTHR30265:SF4">
    <property type="entry name" value="KOW MOTIF FAMILY PROTEIN, EXPRESSED"/>
    <property type="match status" value="1"/>
</dbReference>
<protein>
    <submittedName>
        <fullName evidence="5">Antitermination protein NusG</fullName>
    </submittedName>
</protein>
<dbReference type="RefSeq" id="WP_081197237.1">
    <property type="nucleotide sequence ID" value="NZ_FOCZ01000010.1"/>
</dbReference>
<sequence length="181" mass="21136">MEANKKWYAVYTRPRWEKKVADLLVKKHIETYCPLNKIVRQWADRKKLVLEPLFTSYVFVHTMPQEQLAIRQTDGILNFVYWLGQPAVIRDEEIEAVKQFLDEYHNVQLEKIHVNMHDRVRIASGPLMAREGDVIEVRSKTVKVQLPSLGYALTAEVEKANVEVIPMATSYANNFYNALFK</sequence>
<dbReference type="OrthoDB" id="9796143at2"/>
<dbReference type="STRING" id="354355.SAMN05660816_04909"/>
<dbReference type="Pfam" id="PF02357">
    <property type="entry name" value="NusG"/>
    <property type="match status" value="1"/>
</dbReference>
<evidence type="ECO:0000313" key="5">
    <source>
        <dbReference type="EMBL" id="OQP56029.1"/>
    </source>
</evidence>
<dbReference type="GO" id="GO:0031564">
    <property type="term" value="P:transcription antitermination"/>
    <property type="evidence" value="ECO:0007669"/>
    <property type="project" value="UniProtKB-KW"/>
</dbReference>